<evidence type="ECO:0000256" key="1">
    <source>
        <dbReference type="ARBA" id="ARBA00001947"/>
    </source>
</evidence>
<evidence type="ECO:0000256" key="6">
    <source>
        <dbReference type="ARBA" id="ARBA00022833"/>
    </source>
</evidence>
<comment type="cofactor">
    <cofactor evidence="1">
        <name>Zn(2+)</name>
        <dbReference type="ChEBI" id="CHEBI:29105"/>
    </cofactor>
</comment>
<dbReference type="PANTHER" id="PTHR11079:SF179">
    <property type="entry name" value="TRNA(ADENINE(34)) DEAMINASE, CHLOROPLASTIC"/>
    <property type="match status" value="1"/>
</dbReference>
<dbReference type="GO" id="GO:0052717">
    <property type="term" value="F:tRNA-specific adenosine-34 deaminase activity"/>
    <property type="evidence" value="ECO:0007669"/>
    <property type="project" value="UniProtKB-EC"/>
</dbReference>
<protein>
    <recommendedName>
        <fullName evidence="2">tRNA(adenine(34)) deaminase</fullName>
        <ecNumber evidence="2">3.5.4.33</ecNumber>
    </recommendedName>
</protein>
<dbReference type="HAMAP" id="MF_00972">
    <property type="entry name" value="tRNA_aden_deaminase"/>
    <property type="match status" value="1"/>
</dbReference>
<evidence type="ECO:0000259" key="8">
    <source>
        <dbReference type="PROSITE" id="PS51747"/>
    </source>
</evidence>
<accession>A0A7S1TSL5</accession>
<evidence type="ECO:0000256" key="5">
    <source>
        <dbReference type="ARBA" id="ARBA00022801"/>
    </source>
</evidence>
<reference evidence="9" key="1">
    <citation type="submission" date="2021-01" db="EMBL/GenBank/DDBJ databases">
        <authorList>
            <person name="Corre E."/>
            <person name="Pelletier E."/>
            <person name="Niang G."/>
            <person name="Scheremetjew M."/>
            <person name="Finn R."/>
            <person name="Kale V."/>
            <person name="Holt S."/>
            <person name="Cochrane G."/>
            <person name="Meng A."/>
            <person name="Brown T."/>
            <person name="Cohen L."/>
        </authorList>
    </citation>
    <scope>NUCLEOTIDE SEQUENCE</scope>
    <source>
        <strain evidence="9">CCMP2877</strain>
    </source>
</reference>
<keyword evidence="6" id="KW-0862">Zinc</keyword>
<dbReference type="Gene3D" id="3.40.140.10">
    <property type="entry name" value="Cytidine Deaminase, domain 2"/>
    <property type="match status" value="1"/>
</dbReference>
<evidence type="ECO:0000256" key="2">
    <source>
        <dbReference type="ARBA" id="ARBA00012740"/>
    </source>
</evidence>
<name>A0A7S1TSL5_9STRA</name>
<dbReference type="SUPFAM" id="SSF53927">
    <property type="entry name" value="Cytidine deaminase-like"/>
    <property type="match status" value="1"/>
</dbReference>
<evidence type="ECO:0000313" key="9">
    <source>
        <dbReference type="EMBL" id="CAD9245010.1"/>
    </source>
</evidence>
<organism evidence="9">
    <name type="scientific">Phaeomonas parva</name>
    <dbReference type="NCBI Taxonomy" id="124430"/>
    <lineage>
        <taxon>Eukaryota</taxon>
        <taxon>Sar</taxon>
        <taxon>Stramenopiles</taxon>
        <taxon>Ochrophyta</taxon>
        <taxon>Pinguiophyceae</taxon>
        <taxon>Pinguiochrysidales</taxon>
        <taxon>Pinguiochrysidaceae</taxon>
        <taxon>Phaeomonas</taxon>
    </lineage>
</organism>
<dbReference type="EMBL" id="HBGJ01005465">
    <property type="protein sequence ID" value="CAD9245010.1"/>
    <property type="molecule type" value="Transcribed_RNA"/>
</dbReference>
<dbReference type="PANTHER" id="PTHR11079">
    <property type="entry name" value="CYTOSINE DEAMINASE FAMILY MEMBER"/>
    <property type="match status" value="1"/>
</dbReference>
<gene>
    <name evidence="9" type="ORF">PPAR1163_LOCUS3358</name>
</gene>
<dbReference type="PROSITE" id="PS51747">
    <property type="entry name" value="CYT_DCMP_DEAMINASES_2"/>
    <property type="match status" value="1"/>
</dbReference>
<keyword evidence="4" id="KW-0479">Metal-binding</keyword>
<dbReference type="InterPro" id="IPR016193">
    <property type="entry name" value="Cytidine_deaminase-like"/>
</dbReference>
<dbReference type="CDD" id="cd01285">
    <property type="entry name" value="nucleoside_deaminase"/>
    <property type="match status" value="1"/>
</dbReference>
<sequence>MGLASRAVRAAMLLAMIGGMLPGGVRLTARALRSPRTRGVRVTPRQFSAGRLAATKFGDVQLDDAVVEKIMSRKFAMKLALAHAAKAANKGEVPIGAVVLDDEGRVLSVGRNQVEGQKDASAHAEMQAMRGAAAQLGNWRLQNCDLYVTMEPCLMCLATAQQFRLRSIVYGCPNDRLGAMGSRVDLQGLQEHLDHPFHRIEVFGGMLAEDCSQIVKIFFQQRRAKD</sequence>
<feature type="domain" description="CMP/dCMP-type deaminase" evidence="8">
    <location>
        <begin position="71"/>
        <end position="185"/>
    </location>
</feature>
<dbReference type="EC" id="3.5.4.33" evidence="2"/>
<dbReference type="GO" id="GO:0046872">
    <property type="term" value="F:metal ion binding"/>
    <property type="evidence" value="ECO:0007669"/>
    <property type="project" value="UniProtKB-KW"/>
</dbReference>
<evidence type="ECO:0000256" key="3">
    <source>
        <dbReference type="ARBA" id="ARBA00022694"/>
    </source>
</evidence>
<dbReference type="GO" id="GO:0002100">
    <property type="term" value="P:tRNA wobble adenosine to inosine editing"/>
    <property type="evidence" value="ECO:0007669"/>
    <property type="project" value="InterPro"/>
</dbReference>
<dbReference type="InterPro" id="IPR028883">
    <property type="entry name" value="tRNA_aden_deaminase"/>
</dbReference>
<evidence type="ECO:0000256" key="7">
    <source>
        <dbReference type="ARBA" id="ARBA00048045"/>
    </source>
</evidence>
<dbReference type="AlphaFoldDB" id="A0A7S1TSL5"/>
<dbReference type="Pfam" id="PF00383">
    <property type="entry name" value="dCMP_cyt_deam_1"/>
    <property type="match status" value="1"/>
</dbReference>
<evidence type="ECO:0000256" key="4">
    <source>
        <dbReference type="ARBA" id="ARBA00022723"/>
    </source>
</evidence>
<keyword evidence="5" id="KW-0378">Hydrolase</keyword>
<proteinExistence type="inferred from homology"/>
<dbReference type="InterPro" id="IPR002125">
    <property type="entry name" value="CMP_dCMP_dom"/>
</dbReference>
<keyword evidence="3" id="KW-0819">tRNA processing</keyword>
<comment type="catalytic activity">
    <reaction evidence="7">
        <text>adenosine(34) in tRNA + H2O + H(+) = inosine(34) in tRNA + NH4(+)</text>
        <dbReference type="Rhea" id="RHEA:43168"/>
        <dbReference type="Rhea" id="RHEA-COMP:10373"/>
        <dbReference type="Rhea" id="RHEA-COMP:10374"/>
        <dbReference type="ChEBI" id="CHEBI:15377"/>
        <dbReference type="ChEBI" id="CHEBI:15378"/>
        <dbReference type="ChEBI" id="CHEBI:28938"/>
        <dbReference type="ChEBI" id="CHEBI:74411"/>
        <dbReference type="ChEBI" id="CHEBI:82852"/>
        <dbReference type="EC" id="3.5.4.33"/>
    </reaction>
</comment>